<comment type="subcellular location">
    <subcellularLocation>
        <location evidence="1 10">Nucleus</location>
    </subcellularLocation>
</comment>
<keyword evidence="14" id="KW-1185">Reference proteome</keyword>
<dbReference type="PROSITE" id="PS51745">
    <property type="entry name" value="PB1"/>
    <property type="match status" value="1"/>
</dbReference>
<dbReference type="InterPro" id="IPR003311">
    <property type="entry name" value="AUX_IAA"/>
</dbReference>
<evidence type="ECO:0000313" key="14">
    <source>
        <dbReference type="Proteomes" id="UP000029981"/>
    </source>
</evidence>
<dbReference type="OMA" id="ANDHNEP"/>
<evidence type="ECO:0000256" key="10">
    <source>
        <dbReference type="RuleBase" id="RU004549"/>
    </source>
</evidence>
<organism evidence="13 14">
    <name type="scientific">Cucumis sativus</name>
    <name type="common">Cucumber</name>
    <dbReference type="NCBI Taxonomy" id="3659"/>
    <lineage>
        <taxon>Eukaryota</taxon>
        <taxon>Viridiplantae</taxon>
        <taxon>Streptophyta</taxon>
        <taxon>Embryophyta</taxon>
        <taxon>Tracheophyta</taxon>
        <taxon>Spermatophyta</taxon>
        <taxon>Magnoliopsida</taxon>
        <taxon>eudicotyledons</taxon>
        <taxon>Gunneridae</taxon>
        <taxon>Pentapetalae</taxon>
        <taxon>rosids</taxon>
        <taxon>fabids</taxon>
        <taxon>Cucurbitales</taxon>
        <taxon>Cucurbitaceae</taxon>
        <taxon>Benincaseae</taxon>
        <taxon>Cucumis</taxon>
    </lineage>
</organism>
<reference evidence="13 14" key="3">
    <citation type="journal article" date="2010" name="BMC Genomics">
        <title>Transcriptome sequencing and comparative analysis of cucumber flowers with different sex types.</title>
        <authorList>
            <person name="Guo S."/>
            <person name="Zheng Y."/>
            <person name="Joung J.G."/>
            <person name="Liu S."/>
            <person name="Zhang Z."/>
            <person name="Crasta O.R."/>
            <person name="Sobral B.W."/>
            <person name="Xu Y."/>
            <person name="Huang S."/>
            <person name="Fei Z."/>
        </authorList>
    </citation>
    <scope>NUCLEOTIDE SEQUENCE [LARGE SCALE GENOMIC DNA]</scope>
    <source>
        <strain evidence="14">cv. 9930</strain>
    </source>
</reference>
<evidence type="ECO:0000256" key="7">
    <source>
        <dbReference type="ARBA" id="ARBA00023242"/>
    </source>
</evidence>
<comment type="subunit">
    <text evidence="3 10">Homodimers and heterodimers.</text>
</comment>
<reference evidence="13 14" key="1">
    <citation type="journal article" date="2009" name="Nat. Genet.">
        <title>The genome of the cucumber, Cucumis sativus L.</title>
        <authorList>
            <person name="Huang S."/>
            <person name="Li R."/>
            <person name="Zhang Z."/>
            <person name="Li L."/>
            <person name="Gu X."/>
            <person name="Fan W."/>
            <person name="Lucas W.J."/>
            <person name="Wang X."/>
            <person name="Xie B."/>
            <person name="Ni P."/>
            <person name="Ren Y."/>
            <person name="Zhu H."/>
            <person name="Li J."/>
            <person name="Lin K."/>
            <person name="Jin W."/>
            <person name="Fei Z."/>
            <person name="Li G."/>
            <person name="Staub J."/>
            <person name="Kilian A."/>
            <person name="van der Vossen E.A."/>
            <person name="Wu Y."/>
            <person name="Guo J."/>
            <person name="He J."/>
            <person name="Jia Z."/>
            <person name="Ren Y."/>
            <person name="Tian G."/>
            <person name="Lu Y."/>
            <person name="Ruan J."/>
            <person name="Qian W."/>
            <person name="Wang M."/>
            <person name="Huang Q."/>
            <person name="Li B."/>
            <person name="Xuan Z."/>
            <person name="Cao J."/>
            <person name="Asan"/>
            <person name="Wu Z."/>
            <person name="Zhang J."/>
            <person name="Cai Q."/>
            <person name="Bai Y."/>
            <person name="Zhao B."/>
            <person name="Han Y."/>
            <person name="Li Y."/>
            <person name="Li X."/>
            <person name="Wang S."/>
            <person name="Shi Q."/>
            <person name="Liu S."/>
            <person name="Cho W.K."/>
            <person name="Kim J.Y."/>
            <person name="Xu Y."/>
            <person name="Heller-Uszynska K."/>
            <person name="Miao H."/>
            <person name="Cheng Z."/>
            <person name="Zhang S."/>
            <person name="Wu J."/>
            <person name="Yang Y."/>
            <person name="Kang H."/>
            <person name="Li M."/>
            <person name="Liang H."/>
            <person name="Ren X."/>
            <person name="Shi Z."/>
            <person name="Wen M."/>
            <person name="Jian M."/>
            <person name="Yang H."/>
            <person name="Zhang G."/>
            <person name="Yang Z."/>
            <person name="Chen R."/>
            <person name="Liu S."/>
            <person name="Li J."/>
            <person name="Ma L."/>
            <person name="Liu H."/>
            <person name="Zhou Y."/>
            <person name="Zhao J."/>
            <person name="Fang X."/>
            <person name="Li G."/>
            <person name="Fang L."/>
            <person name="Li Y."/>
            <person name="Liu D."/>
            <person name="Zheng H."/>
            <person name="Zhang Y."/>
            <person name="Qin N."/>
            <person name="Li Z."/>
            <person name="Yang G."/>
            <person name="Yang S."/>
            <person name="Bolund L."/>
            <person name="Kristiansen K."/>
            <person name="Zheng H."/>
            <person name="Li S."/>
            <person name="Zhang X."/>
            <person name="Yang H."/>
            <person name="Wang J."/>
            <person name="Sun R."/>
            <person name="Zhang B."/>
            <person name="Jiang S."/>
            <person name="Wang J."/>
            <person name="Du Y."/>
            <person name="Li S."/>
        </authorList>
    </citation>
    <scope>NUCLEOTIDE SEQUENCE [LARGE SCALE GENOMIC DNA]</scope>
    <source>
        <strain evidence="14">cv. 9930</strain>
    </source>
</reference>
<feature type="region of interest" description="Disordered" evidence="11">
    <location>
        <begin position="145"/>
        <end position="179"/>
    </location>
</feature>
<dbReference type="Pfam" id="PF02309">
    <property type="entry name" value="AUX_IAA"/>
    <property type="match status" value="1"/>
</dbReference>
<dbReference type="Gene3D" id="3.10.20.90">
    <property type="entry name" value="Phosphatidylinositol 3-kinase Catalytic Subunit, Chain A, domain 1"/>
    <property type="match status" value="1"/>
</dbReference>
<evidence type="ECO:0000256" key="3">
    <source>
        <dbReference type="ARBA" id="ARBA00011726"/>
    </source>
</evidence>
<dbReference type="PANTHER" id="PTHR31734">
    <property type="entry name" value="AUXIN-RESPONSIVE PROTEIN IAA17"/>
    <property type="match status" value="1"/>
</dbReference>
<name>A0A0A0LWC5_CUCSA</name>
<evidence type="ECO:0000256" key="9">
    <source>
        <dbReference type="ARBA" id="ARBA00025283"/>
    </source>
</evidence>
<dbReference type="SUPFAM" id="SSF54277">
    <property type="entry name" value="CAD &amp; PB1 domains"/>
    <property type="match status" value="1"/>
</dbReference>
<sequence length="300" mass="34482">MWVREKEHESNWVGQRQSIDTDILDVFPFSFQHFVPTILILCPTPARTTPLLLLNPHPLSNFHNSNSSFVLTFSSINLFPYLMAMELQLGLALIPTNPIKPFDLNTHNNNPISLVFDSINHKKRSRHLDSPATFRQTLPLLLWNDHPNDGDDDDPNDPHSASSNDSDEEEEEENGLVGWPPLKKRRKSLFMKEGVGRRAVIRRPAVKNDGVFWRGLDLNNSRYVKVKMEGVGIARKVDLREHHSFDALRATLMKMFDETNSEGYKLTFQNTKGEWLLAENVTWRNFIGTVQRINLEKKSG</sequence>
<comment type="similarity">
    <text evidence="2 10">Belongs to the Aux/IAA family.</text>
</comment>
<dbReference type="EMBL" id="CM002922">
    <property type="protein sequence ID" value="KGN65132.1"/>
    <property type="molecule type" value="Genomic_DNA"/>
</dbReference>
<dbReference type="InterPro" id="IPR033389">
    <property type="entry name" value="AUX/IAA_dom"/>
</dbReference>
<dbReference type="STRING" id="3659.A0A0A0LWC5"/>
<evidence type="ECO:0000256" key="8">
    <source>
        <dbReference type="ARBA" id="ARBA00023294"/>
    </source>
</evidence>
<dbReference type="InterPro" id="IPR053793">
    <property type="entry name" value="PB1-like"/>
</dbReference>
<evidence type="ECO:0000256" key="6">
    <source>
        <dbReference type="ARBA" id="ARBA00023163"/>
    </source>
</evidence>
<dbReference type="GO" id="GO:0006355">
    <property type="term" value="P:regulation of DNA-templated transcription"/>
    <property type="evidence" value="ECO:0007669"/>
    <property type="project" value="InterPro"/>
</dbReference>
<reference evidence="13 14" key="4">
    <citation type="journal article" date="2011" name="BMC Genomics">
        <title>RNA-Seq improves annotation of protein-coding genes in the cucumber genome.</title>
        <authorList>
            <person name="Li Z."/>
            <person name="Zhang Z."/>
            <person name="Yan P."/>
            <person name="Huang S."/>
            <person name="Fei Z."/>
            <person name="Lin K."/>
        </authorList>
    </citation>
    <scope>NUCLEOTIDE SEQUENCE [LARGE SCALE GENOMIC DNA]</scope>
    <source>
        <strain evidence="14">cv. 9930</strain>
    </source>
</reference>
<evidence type="ECO:0000256" key="5">
    <source>
        <dbReference type="ARBA" id="ARBA00023015"/>
    </source>
</evidence>
<dbReference type="PANTHER" id="PTHR31734:SF38">
    <property type="entry name" value="AUXIN-RESPONSIVE PROTEIN IAA29"/>
    <property type="match status" value="1"/>
</dbReference>
<dbReference type="Proteomes" id="UP000029981">
    <property type="component" value="Chromosome 1"/>
</dbReference>
<comment type="function">
    <text evidence="9">Aux/IAA proteins are short-lived transcriptional factors that function as repressors of early auxin response genes at low auxin concentrations. Repression is thought to result from the interaction with auxin response factors (ARFs), proteins that bind to the auxin-responsive promoter element (AuxRE). Formation of heterodimers with ARF proteins may alter their ability to modulate early auxin response genes expression.</text>
</comment>
<evidence type="ECO:0000313" key="13">
    <source>
        <dbReference type="EMBL" id="KGN65132.1"/>
    </source>
</evidence>
<reference evidence="13 14" key="2">
    <citation type="journal article" date="2009" name="PLoS ONE">
        <title>An integrated genetic and cytogenetic map of the cucumber genome.</title>
        <authorList>
            <person name="Ren Y."/>
            <person name="Zhang Z."/>
            <person name="Liu J."/>
            <person name="Staub J.E."/>
            <person name="Han Y."/>
            <person name="Cheng Z."/>
            <person name="Li X."/>
            <person name="Lu J."/>
            <person name="Miao H."/>
            <person name="Kang H."/>
            <person name="Xie B."/>
            <person name="Gu X."/>
            <person name="Wang X."/>
            <person name="Du Y."/>
            <person name="Jin W."/>
            <person name="Huang S."/>
        </authorList>
    </citation>
    <scope>NUCLEOTIDE SEQUENCE [LARGE SCALE GENOMIC DNA]</scope>
    <source>
        <strain evidence="14">cv. 9930</strain>
    </source>
</reference>
<evidence type="ECO:0000256" key="2">
    <source>
        <dbReference type="ARBA" id="ARBA00006728"/>
    </source>
</evidence>
<dbReference type="eggNOG" id="ENOG502S29N">
    <property type="taxonomic scope" value="Eukaryota"/>
</dbReference>
<protein>
    <recommendedName>
        <fullName evidence="10">Auxin-responsive protein</fullName>
    </recommendedName>
</protein>
<evidence type="ECO:0000256" key="4">
    <source>
        <dbReference type="ARBA" id="ARBA00022491"/>
    </source>
</evidence>
<keyword evidence="7 10" id="KW-0539">Nucleus</keyword>
<gene>
    <name evidence="13" type="ORF">Csa_1G231530</name>
</gene>
<evidence type="ECO:0000256" key="11">
    <source>
        <dbReference type="SAM" id="MobiDB-lite"/>
    </source>
</evidence>
<proteinExistence type="inferred from homology"/>
<feature type="compositionally biased region" description="Acidic residues" evidence="11">
    <location>
        <begin position="165"/>
        <end position="174"/>
    </location>
</feature>
<evidence type="ECO:0000259" key="12">
    <source>
        <dbReference type="PROSITE" id="PS51745"/>
    </source>
</evidence>
<keyword evidence="6 10" id="KW-0804">Transcription</keyword>
<evidence type="ECO:0000256" key="1">
    <source>
        <dbReference type="ARBA" id="ARBA00004123"/>
    </source>
</evidence>
<keyword evidence="5 10" id="KW-0805">Transcription regulation</keyword>
<keyword evidence="4 10" id="KW-0678">Repressor</keyword>
<feature type="domain" description="PB1" evidence="12">
    <location>
        <begin position="221"/>
        <end position="298"/>
    </location>
</feature>
<dbReference type="GO" id="GO:0005634">
    <property type="term" value="C:nucleus"/>
    <property type="evidence" value="ECO:0007669"/>
    <property type="project" value="UniProtKB-SubCell"/>
</dbReference>
<keyword evidence="8 10" id="KW-0927">Auxin signaling pathway</keyword>
<dbReference type="AlphaFoldDB" id="A0A0A0LWC5"/>
<dbReference type="GO" id="GO:0009734">
    <property type="term" value="P:auxin-activated signaling pathway"/>
    <property type="evidence" value="ECO:0007669"/>
    <property type="project" value="UniProtKB-UniRule"/>
</dbReference>
<accession>A0A0A0LWC5</accession>
<dbReference type="Gramene" id="KGN65132">
    <property type="protein sequence ID" value="KGN65132"/>
    <property type="gene ID" value="Csa_1G231530"/>
</dbReference>